<gene>
    <name evidence="4" type="ORF">IAA52_04425</name>
</gene>
<dbReference type="AlphaFoldDB" id="A0A9D1CW72"/>
<dbReference type="Pfam" id="PF19823">
    <property type="entry name" value="DUF6305"/>
    <property type="match status" value="1"/>
</dbReference>
<dbReference type="InterPro" id="IPR046272">
    <property type="entry name" value="DUF6305"/>
</dbReference>
<dbReference type="Proteomes" id="UP000824260">
    <property type="component" value="Unassembled WGS sequence"/>
</dbReference>
<sequence length="217" mass="22360">MKKLLALLLCLLMAMSMSVVAFAETAEEAPAEEAAAEAPAEETAEEPAAGETAEEGAVTISLPILMTSAGQSADVQMFNAIASRSGVEATARELVEADDIEVGEYNTLVIVVGGSSKGLGAAGIDAEQEQARVDAIIEKLKDSVTIVVAHIGGQARRGELSDGFINAVLPYAQYLIVVEEGDSDGLFSNYAAENNIPISICPDIASVGEVFAGLISG</sequence>
<evidence type="ECO:0000259" key="3">
    <source>
        <dbReference type="Pfam" id="PF19823"/>
    </source>
</evidence>
<feature type="region of interest" description="Disordered" evidence="1">
    <location>
        <begin position="30"/>
        <end position="53"/>
    </location>
</feature>
<evidence type="ECO:0000256" key="2">
    <source>
        <dbReference type="SAM" id="SignalP"/>
    </source>
</evidence>
<evidence type="ECO:0000313" key="5">
    <source>
        <dbReference type="Proteomes" id="UP000824260"/>
    </source>
</evidence>
<dbReference type="EMBL" id="DVFZ01000046">
    <property type="protein sequence ID" value="HIQ82328.1"/>
    <property type="molecule type" value="Genomic_DNA"/>
</dbReference>
<evidence type="ECO:0000313" key="4">
    <source>
        <dbReference type="EMBL" id="HIQ82328.1"/>
    </source>
</evidence>
<feature type="compositionally biased region" description="Acidic residues" evidence="1">
    <location>
        <begin position="30"/>
        <end position="45"/>
    </location>
</feature>
<reference evidence="4" key="1">
    <citation type="submission" date="2020-10" db="EMBL/GenBank/DDBJ databases">
        <authorList>
            <person name="Gilroy R."/>
        </authorList>
    </citation>
    <scope>NUCLEOTIDE SEQUENCE</scope>
    <source>
        <strain evidence="4">ChiSjej6B24-2974</strain>
    </source>
</reference>
<keyword evidence="2" id="KW-0732">Signal</keyword>
<organism evidence="4 5">
    <name type="scientific">Candidatus Pullichristensenella stercorigallinarum</name>
    <dbReference type="NCBI Taxonomy" id="2840909"/>
    <lineage>
        <taxon>Bacteria</taxon>
        <taxon>Bacillati</taxon>
        <taxon>Bacillota</taxon>
        <taxon>Clostridia</taxon>
        <taxon>Candidatus Pullichristensenella</taxon>
    </lineage>
</organism>
<protein>
    <recommendedName>
        <fullName evidence="3">DUF6305 domain-containing protein</fullName>
    </recommendedName>
</protein>
<reference evidence="4" key="2">
    <citation type="journal article" date="2021" name="PeerJ">
        <title>Extensive microbial diversity within the chicken gut microbiome revealed by metagenomics and culture.</title>
        <authorList>
            <person name="Gilroy R."/>
            <person name="Ravi A."/>
            <person name="Getino M."/>
            <person name="Pursley I."/>
            <person name="Horton D.L."/>
            <person name="Alikhan N.F."/>
            <person name="Baker D."/>
            <person name="Gharbi K."/>
            <person name="Hall N."/>
            <person name="Watson M."/>
            <person name="Adriaenssens E.M."/>
            <person name="Foster-Nyarko E."/>
            <person name="Jarju S."/>
            <person name="Secka A."/>
            <person name="Antonio M."/>
            <person name="Oren A."/>
            <person name="Chaudhuri R.R."/>
            <person name="La Ragione R."/>
            <person name="Hildebrand F."/>
            <person name="Pallen M.J."/>
        </authorList>
    </citation>
    <scope>NUCLEOTIDE SEQUENCE</scope>
    <source>
        <strain evidence="4">ChiSjej6B24-2974</strain>
    </source>
</reference>
<feature type="chain" id="PRO_5039731290" description="DUF6305 domain-containing protein" evidence="2">
    <location>
        <begin position="24"/>
        <end position="217"/>
    </location>
</feature>
<proteinExistence type="predicted"/>
<feature type="domain" description="DUF6305" evidence="3">
    <location>
        <begin position="63"/>
        <end position="213"/>
    </location>
</feature>
<name>A0A9D1CW72_9FIRM</name>
<comment type="caution">
    <text evidence="4">The sequence shown here is derived from an EMBL/GenBank/DDBJ whole genome shotgun (WGS) entry which is preliminary data.</text>
</comment>
<accession>A0A9D1CW72</accession>
<evidence type="ECO:0000256" key="1">
    <source>
        <dbReference type="SAM" id="MobiDB-lite"/>
    </source>
</evidence>
<feature type="signal peptide" evidence="2">
    <location>
        <begin position="1"/>
        <end position="23"/>
    </location>
</feature>